<gene>
    <name evidence="1" type="ORF">ILEXP_LOCUS5035</name>
</gene>
<dbReference type="EMBL" id="CAUOFW020000848">
    <property type="protein sequence ID" value="CAK9137979.1"/>
    <property type="molecule type" value="Genomic_DNA"/>
</dbReference>
<evidence type="ECO:0000313" key="2">
    <source>
        <dbReference type="Proteomes" id="UP001642360"/>
    </source>
</evidence>
<dbReference type="Proteomes" id="UP001642360">
    <property type="component" value="Unassembled WGS sequence"/>
</dbReference>
<evidence type="ECO:0000313" key="1">
    <source>
        <dbReference type="EMBL" id="CAK9137979.1"/>
    </source>
</evidence>
<keyword evidence="2" id="KW-1185">Reference proteome</keyword>
<sequence length="65" mass="7752">AKLSQVQTKEMTEENKVKLRFIQDSMNLILEAEELLWKQRSRNSRSRKEIETRGTFITRKIRGSN</sequence>
<reference evidence="1 2" key="1">
    <citation type="submission" date="2024-02" db="EMBL/GenBank/DDBJ databases">
        <authorList>
            <person name="Vignale AGUSTIN F."/>
            <person name="Sosa J E."/>
            <person name="Modenutti C."/>
        </authorList>
    </citation>
    <scope>NUCLEOTIDE SEQUENCE [LARGE SCALE GENOMIC DNA]</scope>
</reference>
<dbReference type="AlphaFoldDB" id="A0ABC8R500"/>
<proteinExistence type="predicted"/>
<protein>
    <submittedName>
        <fullName evidence="1">Uncharacterized protein</fullName>
    </submittedName>
</protein>
<feature type="non-terminal residue" evidence="1">
    <location>
        <position position="1"/>
    </location>
</feature>
<comment type="caution">
    <text evidence="1">The sequence shown here is derived from an EMBL/GenBank/DDBJ whole genome shotgun (WGS) entry which is preliminary data.</text>
</comment>
<organism evidence="1 2">
    <name type="scientific">Ilex paraguariensis</name>
    <name type="common">yerba mate</name>
    <dbReference type="NCBI Taxonomy" id="185542"/>
    <lineage>
        <taxon>Eukaryota</taxon>
        <taxon>Viridiplantae</taxon>
        <taxon>Streptophyta</taxon>
        <taxon>Embryophyta</taxon>
        <taxon>Tracheophyta</taxon>
        <taxon>Spermatophyta</taxon>
        <taxon>Magnoliopsida</taxon>
        <taxon>eudicotyledons</taxon>
        <taxon>Gunneridae</taxon>
        <taxon>Pentapetalae</taxon>
        <taxon>asterids</taxon>
        <taxon>campanulids</taxon>
        <taxon>Aquifoliales</taxon>
        <taxon>Aquifoliaceae</taxon>
        <taxon>Ilex</taxon>
    </lineage>
</organism>
<accession>A0ABC8R500</accession>
<name>A0ABC8R500_9AQUA</name>